<sequence length="218" mass="24799">MIIHGQVVKSTDTEVFIRAPLSSYLVDKRRIDTVEIIVADGRRISPDQRKKIYATFADISNYTGHTTEELKSIMKTLYIANTGEKWFSLSDVDMTTASDFLQYIIDFCLENGIPTKDSYLDRSPDISRFLYMSLATRTCALCSKKAEVHHSGEDRVGMGRNRLKISHLGLQAVALCAEHHRLGKGAIHNIPEAEFYDMHHIYPIRLDEHLCKQLGLKI</sequence>
<protein>
    <recommendedName>
        <fullName evidence="2">HNHc nuclease</fullName>
    </recommendedName>
</protein>
<dbReference type="EMBL" id="LK996017">
    <property type="protein sequence ID" value="CDX01265.1"/>
    <property type="molecule type" value="Genomic_DNA"/>
</dbReference>
<dbReference type="InterPro" id="IPR041242">
    <property type="entry name" value="HNHc_6"/>
</dbReference>
<evidence type="ECO:0008006" key="2">
    <source>
        <dbReference type="Google" id="ProtNLM"/>
    </source>
</evidence>
<proteinExistence type="predicted"/>
<gene>
    <name evidence="1" type="ORF">DPCES_1378</name>
</gene>
<reference evidence="1" key="1">
    <citation type="submission" date="2014-07" db="EMBL/GenBank/DDBJ databases">
        <authorList>
            <person name="Hornung V.Bastian."/>
        </authorList>
    </citation>
    <scope>NUCLEOTIDE SEQUENCE</scope>
    <source>
        <strain evidence="1">PCE-S</strain>
    </source>
</reference>
<dbReference type="RefSeq" id="WP_208925440.1">
    <property type="nucleotide sequence ID" value="NZ_LK996017.1"/>
</dbReference>
<accession>A0A098AYS0</accession>
<organism evidence="1">
    <name type="scientific">Desulfitobacterium hafniense</name>
    <name type="common">Desulfitobacterium frappieri</name>
    <dbReference type="NCBI Taxonomy" id="49338"/>
    <lineage>
        <taxon>Bacteria</taxon>
        <taxon>Bacillati</taxon>
        <taxon>Bacillota</taxon>
        <taxon>Clostridia</taxon>
        <taxon>Eubacteriales</taxon>
        <taxon>Desulfitobacteriaceae</taxon>
        <taxon>Desulfitobacterium</taxon>
    </lineage>
</organism>
<name>A0A098AYS0_DESHA</name>
<dbReference type="Pfam" id="PF16784">
    <property type="entry name" value="HNHc_6"/>
    <property type="match status" value="1"/>
</dbReference>
<dbReference type="AlphaFoldDB" id="A0A098AYS0"/>
<dbReference type="PATRIC" id="fig|49338.4.peg.1487"/>
<evidence type="ECO:0000313" key="1">
    <source>
        <dbReference type="EMBL" id="CDX01265.1"/>
    </source>
</evidence>